<dbReference type="PANTHER" id="PTHR38465">
    <property type="entry name" value="HTH-TYPE TRANSCRIPTIONAL REGULATOR MJ1563-RELATED"/>
    <property type="match status" value="1"/>
</dbReference>
<dbReference type="Gene3D" id="1.10.10.10">
    <property type="entry name" value="Winged helix-like DNA-binding domain superfamily/Winged helix DNA-binding domain"/>
    <property type="match status" value="1"/>
</dbReference>
<dbReference type="GO" id="GO:0003677">
    <property type="term" value="F:DNA binding"/>
    <property type="evidence" value="ECO:0007669"/>
    <property type="project" value="UniProtKB-KW"/>
</dbReference>
<keyword evidence="7" id="KW-1185">Reference proteome</keyword>
<dbReference type="Pfam" id="PF12802">
    <property type="entry name" value="MarR_2"/>
    <property type="match status" value="1"/>
</dbReference>
<evidence type="ECO:0000313" key="6">
    <source>
        <dbReference type="EMBL" id="SDB82080.1"/>
    </source>
</evidence>
<accession>A0A1G6GJF9</accession>
<gene>
    <name evidence="6" type="ORF">GA0111570_103393</name>
</gene>
<dbReference type="InterPro" id="IPR036390">
    <property type="entry name" value="WH_DNA-bd_sf"/>
</dbReference>
<organism evidence="6 7">
    <name type="scientific">Raineyella antarctica</name>
    <dbReference type="NCBI Taxonomy" id="1577474"/>
    <lineage>
        <taxon>Bacteria</taxon>
        <taxon>Bacillati</taxon>
        <taxon>Actinomycetota</taxon>
        <taxon>Actinomycetes</taxon>
        <taxon>Propionibacteriales</taxon>
        <taxon>Propionibacteriaceae</taxon>
        <taxon>Raineyella</taxon>
    </lineage>
</organism>
<dbReference type="RefSeq" id="WP_175557365.1">
    <property type="nucleotide sequence ID" value="NZ_FMYF01000003.1"/>
</dbReference>
<dbReference type="InterPro" id="IPR011991">
    <property type="entry name" value="ArsR-like_HTH"/>
</dbReference>
<feature type="region of interest" description="Disordered" evidence="4">
    <location>
        <begin position="1"/>
        <end position="20"/>
    </location>
</feature>
<evidence type="ECO:0000259" key="5">
    <source>
        <dbReference type="Pfam" id="PF12802"/>
    </source>
</evidence>
<feature type="compositionally biased region" description="Low complexity" evidence="4">
    <location>
        <begin position="9"/>
        <end position="20"/>
    </location>
</feature>
<evidence type="ECO:0000256" key="3">
    <source>
        <dbReference type="ARBA" id="ARBA00023163"/>
    </source>
</evidence>
<evidence type="ECO:0000313" key="7">
    <source>
        <dbReference type="Proteomes" id="UP000199086"/>
    </source>
</evidence>
<dbReference type="PANTHER" id="PTHR38465:SF2">
    <property type="entry name" value="HTH-TYPE TRANSCRIPTIONAL REGULATOR MMPR5"/>
    <property type="match status" value="1"/>
</dbReference>
<dbReference type="SUPFAM" id="SSF46785">
    <property type="entry name" value="Winged helix' DNA-binding domain"/>
    <property type="match status" value="1"/>
</dbReference>
<dbReference type="EMBL" id="FMYF01000003">
    <property type="protein sequence ID" value="SDB82080.1"/>
    <property type="molecule type" value="Genomic_DNA"/>
</dbReference>
<evidence type="ECO:0000256" key="4">
    <source>
        <dbReference type="SAM" id="MobiDB-lite"/>
    </source>
</evidence>
<keyword evidence="3" id="KW-0804">Transcription</keyword>
<keyword evidence="2" id="KW-0238">DNA-binding</keyword>
<reference evidence="6 7" key="1">
    <citation type="submission" date="2016-06" db="EMBL/GenBank/DDBJ databases">
        <authorList>
            <person name="Olsen C.W."/>
            <person name="Carey S."/>
            <person name="Hinshaw L."/>
            <person name="Karasin A.I."/>
        </authorList>
    </citation>
    <scope>NUCLEOTIDE SEQUENCE [LARGE SCALE GENOMIC DNA]</scope>
    <source>
        <strain evidence="6 7">LZ-22</strain>
    </source>
</reference>
<proteinExistence type="predicted"/>
<dbReference type="AlphaFoldDB" id="A0A1G6GJF9"/>
<dbReference type="STRING" id="1577474.GA0111570_103393"/>
<dbReference type="Proteomes" id="UP000199086">
    <property type="component" value="Unassembled WGS sequence"/>
</dbReference>
<evidence type="ECO:0000256" key="1">
    <source>
        <dbReference type="ARBA" id="ARBA00023015"/>
    </source>
</evidence>
<dbReference type="InterPro" id="IPR000835">
    <property type="entry name" value="HTH_MarR-typ"/>
</dbReference>
<protein>
    <submittedName>
        <fullName evidence="6">MarR family protein</fullName>
    </submittedName>
</protein>
<keyword evidence="1" id="KW-0805">Transcription regulation</keyword>
<evidence type="ECO:0000256" key="2">
    <source>
        <dbReference type="ARBA" id="ARBA00023125"/>
    </source>
</evidence>
<sequence length="191" mass="20757">MPGKDPAARDSGQGAGDDAALDAAHHDAGAHDPRAVDMFIERLGAFLETSGMPRIAARAFAAVLIDDDGRMTAAELADRLTVSPAAVSHAMAYLQHVGLTRKERDPGSRRDIHVLVSEDWYMAMVTRRQIFDQMEQLFAEGSAAAGGPNTAAGHRLQVSQEMSRFMTNAILEAAARWETRRAELERERTTG</sequence>
<dbReference type="GO" id="GO:0003700">
    <property type="term" value="F:DNA-binding transcription factor activity"/>
    <property type="evidence" value="ECO:0007669"/>
    <property type="project" value="InterPro"/>
</dbReference>
<dbReference type="InterPro" id="IPR036388">
    <property type="entry name" value="WH-like_DNA-bd_sf"/>
</dbReference>
<name>A0A1G6GJF9_9ACTN</name>
<dbReference type="InterPro" id="IPR052362">
    <property type="entry name" value="HTH-GbsR_regulator"/>
</dbReference>
<feature type="domain" description="HTH marR-type" evidence="5">
    <location>
        <begin position="50"/>
        <end position="110"/>
    </location>
</feature>
<dbReference type="CDD" id="cd00090">
    <property type="entry name" value="HTH_ARSR"/>
    <property type="match status" value="1"/>
</dbReference>